<dbReference type="AlphaFoldDB" id="A0A9C7UMW8"/>
<dbReference type="InterPro" id="IPR023534">
    <property type="entry name" value="Rof/RNase_P-like"/>
</dbReference>
<dbReference type="GO" id="GO:0000172">
    <property type="term" value="C:ribonuclease MRP complex"/>
    <property type="evidence" value="ECO:0007669"/>
    <property type="project" value="InterPro"/>
</dbReference>
<reference evidence="3" key="2">
    <citation type="submission" date="2022-01" db="EMBL/GenBank/DDBJ databases">
        <authorList>
            <person name="Hirooka S."/>
            <person name="Miyagishima S.Y."/>
        </authorList>
    </citation>
    <scope>NUCLEOTIDE SEQUENCE</scope>
    <source>
        <strain evidence="3">NBRC 102759</strain>
    </source>
</reference>
<dbReference type="OrthoDB" id="124041at2759"/>
<dbReference type="EMBL" id="BQMJ01000025">
    <property type="protein sequence ID" value="GJQ11561.1"/>
    <property type="molecule type" value="Genomic_DNA"/>
</dbReference>
<dbReference type="PANTHER" id="PTHR13348:SF0">
    <property type="entry name" value="RIBONUCLEASE P PROTEIN SUBUNIT P29"/>
    <property type="match status" value="1"/>
</dbReference>
<dbReference type="InterPro" id="IPR016848">
    <property type="entry name" value="RNase_P/MRP_Rpp29-subunit"/>
</dbReference>
<evidence type="ECO:0000313" key="4">
    <source>
        <dbReference type="EMBL" id="GJQ11561.1"/>
    </source>
</evidence>
<keyword evidence="5" id="KW-1185">Reference proteome</keyword>
<dbReference type="GO" id="GO:0001682">
    <property type="term" value="P:tRNA 5'-leader removal"/>
    <property type="evidence" value="ECO:0007669"/>
    <property type="project" value="InterPro"/>
</dbReference>
<dbReference type="InterPro" id="IPR036980">
    <property type="entry name" value="RNase_P/MRP_Rpp29_sf"/>
</dbReference>
<comment type="subcellular location">
    <subcellularLocation>
        <location evidence="1">Nucleus</location>
    </subcellularLocation>
</comment>
<dbReference type="Proteomes" id="UP001061958">
    <property type="component" value="Unassembled WGS sequence"/>
</dbReference>
<organism evidence="3 5">
    <name type="scientific">Galdieria partita</name>
    <dbReference type="NCBI Taxonomy" id="83374"/>
    <lineage>
        <taxon>Eukaryota</taxon>
        <taxon>Rhodophyta</taxon>
        <taxon>Bangiophyceae</taxon>
        <taxon>Galdieriales</taxon>
        <taxon>Galdieriaceae</taxon>
        <taxon>Galdieria</taxon>
    </lineage>
</organism>
<accession>A0A9C7UMW8</accession>
<name>A0A9C7UMW8_9RHOD</name>
<comment type="caution">
    <text evidence="3">The sequence shown here is derived from an EMBL/GenBank/DDBJ whole genome shotgun (WGS) entry which is preliminary data.</text>
</comment>
<dbReference type="GO" id="GO:0005634">
    <property type="term" value="C:nucleus"/>
    <property type="evidence" value="ECO:0007669"/>
    <property type="project" value="UniProtKB-SubCell"/>
</dbReference>
<gene>
    <name evidence="4" type="ORF">GpartN1_g3352.t1</name>
    <name evidence="3" type="ORF">GpartN1_g844.t1</name>
</gene>
<proteinExistence type="inferred from homology"/>
<dbReference type="SMART" id="SM00538">
    <property type="entry name" value="POP4"/>
    <property type="match status" value="1"/>
</dbReference>
<dbReference type="PANTHER" id="PTHR13348">
    <property type="entry name" value="RIBONUCLEASE P SUBUNIT P29"/>
    <property type="match status" value="1"/>
</dbReference>
<evidence type="ECO:0000256" key="2">
    <source>
        <dbReference type="ARBA" id="ARBA00006181"/>
    </source>
</evidence>
<comment type="similarity">
    <text evidence="2">Belongs to the eukaryotic/archaeal RNase P protein component 1 family.</text>
</comment>
<dbReference type="Pfam" id="PF01868">
    <property type="entry name" value="RNase_P-MRP_p29"/>
    <property type="match status" value="1"/>
</dbReference>
<dbReference type="GO" id="GO:0030677">
    <property type="term" value="C:ribonuclease P complex"/>
    <property type="evidence" value="ECO:0007669"/>
    <property type="project" value="InterPro"/>
</dbReference>
<dbReference type="GO" id="GO:0033204">
    <property type="term" value="F:ribonuclease P RNA binding"/>
    <property type="evidence" value="ECO:0007669"/>
    <property type="project" value="InterPro"/>
</dbReference>
<evidence type="ECO:0000313" key="5">
    <source>
        <dbReference type="Proteomes" id="UP001061958"/>
    </source>
</evidence>
<dbReference type="EMBL" id="BQMJ01000006">
    <property type="protein sequence ID" value="GJQ09053.1"/>
    <property type="molecule type" value="Genomic_DNA"/>
</dbReference>
<evidence type="ECO:0000256" key="1">
    <source>
        <dbReference type="ARBA" id="ARBA00004123"/>
    </source>
</evidence>
<dbReference type="SUPFAM" id="SSF101744">
    <property type="entry name" value="Rof/RNase P subunit-like"/>
    <property type="match status" value="1"/>
</dbReference>
<dbReference type="InterPro" id="IPR002730">
    <property type="entry name" value="Rpp29/RNP1"/>
</dbReference>
<dbReference type="GO" id="GO:0006364">
    <property type="term" value="P:rRNA processing"/>
    <property type="evidence" value="ECO:0007669"/>
    <property type="project" value="TreeGrafter"/>
</dbReference>
<sequence length="240" mass="27886">MKERENLFQALSKDLAEDECKFIASSSVTIRQKLLEEFVKEALESSGKTSEQQVTLVKSKLRDRGLKLQENQQRLQPKSSKRKKQTHWTARELRRNHLFEIPRKEQSFQAFIPLHWLWLEYARKVLSQSEILSSLEKLDPSQLHSHSGIEWLYRMDLHGAILTVIRSKAPQHVGSCGIVLQETSSVFKLIRPDNTVAEIPKEICHFGCCIDQFCFVLHGQAYKMKSSERSVKKLKRKVLD</sequence>
<evidence type="ECO:0000313" key="3">
    <source>
        <dbReference type="EMBL" id="GJQ09053.1"/>
    </source>
</evidence>
<dbReference type="Gene3D" id="2.30.30.210">
    <property type="entry name" value="Ribonuclease P/MRP, subunit p29"/>
    <property type="match status" value="1"/>
</dbReference>
<reference evidence="3" key="1">
    <citation type="journal article" date="2022" name="Proc. Natl. Acad. Sci. U.S.A.">
        <title>Life cycle and functional genomics of the unicellular red alga Galdieria for elucidating algal and plant evolution and industrial use.</title>
        <authorList>
            <person name="Hirooka S."/>
            <person name="Itabashi T."/>
            <person name="Ichinose T.M."/>
            <person name="Onuma R."/>
            <person name="Fujiwara T."/>
            <person name="Yamashita S."/>
            <person name="Jong L.W."/>
            <person name="Tomita R."/>
            <person name="Iwane A.H."/>
            <person name="Miyagishima S.Y."/>
        </authorList>
    </citation>
    <scope>NUCLEOTIDE SEQUENCE</scope>
    <source>
        <strain evidence="3">NBRC 102759</strain>
    </source>
</reference>
<protein>
    <submittedName>
        <fullName evidence="3">Uncharacterized protein</fullName>
    </submittedName>
</protein>